<feature type="region of interest" description="Disordered" evidence="1">
    <location>
        <begin position="139"/>
        <end position="163"/>
    </location>
</feature>
<accession>A0A2H3BBN0</accession>
<keyword evidence="2" id="KW-0472">Membrane</keyword>
<reference evidence="4" key="1">
    <citation type="journal article" date="2017" name="Nat. Ecol. Evol.">
        <title>Genome expansion and lineage-specific genetic innovations in the forest pathogenic fungi Armillaria.</title>
        <authorList>
            <person name="Sipos G."/>
            <person name="Prasanna A.N."/>
            <person name="Walter M.C."/>
            <person name="O'Connor E."/>
            <person name="Balint B."/>
            <person name="Krizsan K."/>
            <person name="Kiss B."/>
            <person name="Hess J."/>
            <person name="Varga T."/>
            <person name="Slot J."/>
            <person name="Riley R."/>
            <person name="Boka B."/>
            <person name="Rigling D."/>
            <person name="Barry K."/>
            <person name="Lee J."/>
            <person name="Mihaltcheva S."/>
            <person name="LaButti K."/>
            <person name="Lipzen A."/>
            <person name="Waldron R."/>
            <person name="Moloney N.M."/>
            <person name="Sperisen C."/>
            <person name="Kredics L."/>
            <person name="Vagvoelgyi C."/>
            <person name="Patrignani A."/>
            <person name="Fitzpatrick D."/>
            <person name="Nagy I."/>
            <person name="Doyle S."/>
            <person name="Anderson J.B."/>
            <person name="Grigoriev I.V."/>
            <person name="Gueldener U."/>
            <person name="Muensterkoetter M."/>
            <person name="Nagy L.G."/>
        </authorList>
    </citation>
    <scope>NUCLEOTIDE SEQUENCE [LARGE SCALE GENOMIC DNA]</scope>
    <source>
        <strain evidence="4">28-4</strain>
    </source>
</reference>
<dbReference type="AlphaFoldDB" id="A0A2H3BBN0"/>
<dbReference type="EMBL" id="KZ293451">
    <property type="protein sequence ID" value="PBK64422.1"/>
    <property type="molecule type" value="Genomic_DNA"/>
</dbReference>
<name>A0A2H3BBN0_9AGAR</name>
<gene>
    <name evidence="3" type="ORF">ARMSODRAFT_461457</name>
</gene>
<evidence type="ECO:0000313" key="3">
    <source>
        <dbReference type="EMBL" id="PBK64422.1"/>
    </source>
</evidence>
<keyword evidence="2" id="KW-0812">Transmembrane</keyword>
<protein>
    <submittedName>
        <fullName evidence="3">Uncharacterized protein</fullName>
    </submittedName>
</protein>
<keyword evidence="2" id="KW-1133">Transmembrane helix</keyword>
<evidence type="ECO:0000256" key="2">
    <source>
        <dbReference type="SAM" id="Phobius"/>
    </source>
</evidence>
<feature type="transmembrane region" description="Helical" evidence="2">
    <location>
        <begin position="34"/>
        <end position="56"/>
    </location>
</feature>
<evidence type="ECO:0000256" key="1">
    <source>
        <dbReference type="SAM" id="MobiDB-lite"/>
    </source>
</evidence>
<evidence type="ECO:0000313" key="4">
    <source>
        <dbReference type="Proteomes" id="UP000218334"/>
    </source>
</evidence>
<keyword evidence="4" id="KW-1185">Reference proteome</keyword>
<dbReference type="Proteomes" id="UP000218334">
    <property type="component" value="Unassembled WGS sequence"/>
</dbReference>
<sequence length="163" mass="18176">MTTFIPAFTYLIVLHSEDPTAIVAATKIASRAGAIVGGVLGSLAFLSISGLVLFMLRRRRRSRNSAPFRAFWKYLPNENRGPLTPFPLESSRMSFHQKRETEAQEPVSEVSTGRDYLQADIARMREEILALRLENQTRRTEAGYGSLPPPSYRSTPSCPSSDV</sequence>
<organism evidence="3 4">
    <name type="scientific">Armillaria solidipes</name>
    <dbReference type="NCBI Taxonomy" id="1076256"/>
    <lineage>
        <taxon>Eukaryota</taxon>
        <taxon>Fungi</taxon>
        <taxon>Dikarya</taxon>
        <taxon>Basidiomycota</taxon>
        <taxon>Agaricomycotina</taxon>
        <taxon>Agaricomycetes</taxon>
        <taxon>Agaricomycetidae</taxon>
        <taxon>Agaricales</taxon>
        <taxon>Marasmiineae</taxon>
        <taxon>Physalacriaceae</taxon>
        <taxon>Armillaria</taxon>
    </lineage>
</organism>
<proteinExistence type="predicted"/>
<feature type="compositionally biased region" description="Polar residues" evidence="1">
    <location>
        <begin position="152"/>
        <end position="163"/>
    </location>
</feature>